<dbReference type="Proteomes" id="UP000287296">
    <property type="component" value="Unassembled WGS sequence"/>
</dbReference>
<dbReference type="EMBL" id="QYTW02000008">
    <property type="protein sequence ID" value="RST59792.1"/>
    <property type="molecule type" value="Genomic_DNA"/>
</dbReference>
<accession>A0A429X8S3</accession>
<name>A0A429X8S3_SIMTE</name>
<organism evidence="1 2">
    <name type="scientific">Siminovitchia terrae</name>
    <name type="common">Bacillus terrae</name>
    <dbReference type="NCBI Taxonomy" id="1914933"/>
    <lineage>
        <taxon>Bacteria</taxon>
        <taxon>Bacillati</taxon>
        <taxon>Bacillota</taxon>
        <taxon>Bacilli</taxon>
        <taxon>Bacillales</taxon>
        <taxon>Bacillaceae</taxon>
        <taxon>Siminovitchia</taxon>
    </lineage>
</organism>
<evidence type="ECO:0000313" key="2">
    <source>
        <dbReference type="Proteomes" id="UP000287296"/>
    </source>
</evidence>
<proteinExistence type="predicted"/>
<reference evidence="1 2" key="1">
    <citation type="submission" date="2018-12" db="EMBL/GenBank/DDBJ databases">
        <authorList>
            <person name="Sun L."/>
            <person name="Chen Z."/>
        </authorList>
    </citation>
    <scope>NUCLEOTIDE SEQUENCE [LARGE SCALE GENOMIC DNA]</scope>
    <source>
        <strain evidence="1 2">LMG 29736</strain>
    </source>
</reference>
<evidence type="ECO:0000313" key="1">
    <source>
        <dbReference type="EMBL" id="RST59792.1"/>
    </source>
</evidence>
<sequence length="93" mass="10382">MSDKCTIAACSMNLPHLKHPFLKWGFPNQSTKSFQQDRRVTPIFCGKPQEFILPTTLGNSLSLDNRVGTDHLLLPALRQSVDTLYGLGENQVP</sequence>
<comment type="caution">
    <text evidence="1">The sequence shown here is derived from an EMBL/GenBank/DDBJ whole genome shotgun (WGS) entry which is preliminary data.</text>
</comment>
<gene>
    <name evidence="1" type="ORF">D5F11_010290</name>
</gene>
<protein>
    <submittedName>
        <fullName evidence="1">Uncharacterized protein</fullName>
    </submittedName>
</protein>
<dbReference type="RefSeq" id="WP_126646552.1">
    <property type="nucleotide sequence ID" value="NZ_QYTW02000008.1"/>
</dbReference>
<dbReference type="AlphaFoldDB" id="A0A429X8S3"/>